<feature type="non-terminal residue" evidence="2">
    <location>
        <position position="1"/>
    </location>
</feature>
<name>A0A7J6UNY1_PEROL</name>
<feature type="region of interest" description="Disordered" evidence="1">
    <location>
        <begin position="199"/>
        <end position="240"/>
    </location>
</feature>
<feature type="region of interest" description="Disordered" evidence="1">
    <location>
        <begin position="68"/>
        <end position="89"/>
    </location>
</feature>
<dbReference type="EMBL" id="JABANO010000771">
    <property type="protein sequence ID" value="KAF4758963.1"/>
    <property type="molecule type" value="Genomic_DNA"/>
</dbReference>
<evidence type="ECO:0000256" key="1">
    <source>
        <dbReference type="SAM" id="MobiDB-lite"/>
    </source>
</evidence>
<dbReference type="Proteomes" id="UP000553632">
    <property type="component" value="Unassembled WGS sequence"/>
</dbReference>
<dbReference type="AlphaFoldDB" id="A0A7J6UNY1"/>
<comment type="caution">
    <text evidence="2">The sequence shown here is derived from an EMBL/GenBank/DDBJ whole genome shotgun (WGS) entry which is preliminary data.</text>
</comment>
<reference evidence="2 3" key="1">
    <citation type="submission" date="2020-04" db="EMBL/GenBank/DDBJ databases">
        <title>Perkinsus olseni comparative genomics.</title>
        <authorList>
            <person name="Bogema D.R."/>
        </authorList>
    </citation>
    <scope>NUCLEOTIDE SEQUENCE [LARGE SCALE GENOMIC DNA]</scope>
    <source>
        <strain evidence="2 3">ATCC PRA-207</strain>
    </source>
</reference>
<evidence type="ECO:0000313" key="3">
    <source>
        <dbReference type="Proteomes" id="UP000553632"/>
    </source>
</evidence>
<feature type="compositionally biased region" description="Pro residues" evidence="1">
    <location>
        <begin position="1"/>
        <end position="10"/>
    </location>
</feature>
<feature type="compositionally biased region" description="Low complexity" evidence="1">
    <location>
        <begin position="74"/>
        <end position="89"/>
    </location>
</feature>
<organism evidence="2 3">
    <name type="scientific">Perkinsus olseni</name>
    <name type="common">Perkinsus atlanticus</name>
    <dbReference type="NCBI Taxonomy" id="32597"/>
    <lineage>
        <taxon>Eukaryota</taxon>
        <taxon>Sar</taxon>
        <taxon>Alveolata</taxon>
        <taxon>Perkinsozoa</taxon>
        <taxon>Perkinsea</taxon>
        <taxon>Perkinsida</taxon>
        <taxon>Perkinsidae</taxon>
        <taxon>Perkinsus</taxon>
    </lineage>
</organism>
<protein>
    <submittedName>
        <fullName evidence="2">Uncharacterized protein</fullName>
    </submittedName>
</protein>
<feature type="region of interest" description="Disordered" evidence="1">
    <location>
        <begin position="1"/>
        <end position="26"/>
    </location>
</feature>
<keyword evidence="3" id="KW-1185">Reference proteome</keyword>
<sequence>TPLPPPPPPEGRSDDTSSDSSVEGWMKKLGVSEKAAAAGVNSTADIKTMVADTFAAAVPAAAESLKIAEERTSSVDSSSSSSSASSVASAAPVALLFSPRRRAPSGQLGEGSAAAATTTHAEGLTTTLLSECAEGGLLKSDGIPVPSPVVVAAVPDADALSADAATPLASPIECGLTGEYPAAGPAATPAFHQAGTLSETLSEEDGVSKNFPLDSHGAPSTSASATPLVGVSGDSVVAAR</sequence>
<feature type="non-terminal residue" evidence="2">
    <location>
        <position position="240"/>
    </location>
</feature>
<gene>
    <name evidence="2" type="ORF">FOZ63_016689</name>
</gene>
<accession>A0A7J6UNY1</accession>
<proteinExistence type="predicted"/>
<evidence type="ECO:0000313" key="2">
    <source>
        <dbReference type="EMBL" id="KAF4758963.1"/>
    </source>
</evidence>